<evidence type="ECO:0000256" key="1">
    <source>
        <dbReference type="SAM" id="SignalP"/>
    </source>
</evidence>
<organism evidence="2 3">
    <name type="scientific">Xylanibacter ruminicola</name>
    <name type="common">Prevotella ruminicola</name>
    <dbReference type="NCBI Taxonomy" id="839"/>
    <lineage>
        <taxon>Bacteria</taxon>
        <taxon>Pseudomonadati</taxon>
        <taxon>Bacteroidota</taxon>
        <taxon>Bacteroidia</taxon>
        <taxon>Bacteroidales</taxon>
        <taxon>Prevotellaceae</taxon>
        <taxon>Xylanibacter</taxon>
    </lineage>
</organism>
<evidence type="ECO:0000313" key="2">
    <source>
        <dbReference type="EMBL" id="MBE6272250.1"/>
    </source>
</evidence>
<dbReference type="EMBL" id="SUYC01000031">
    <property type="protein sequence ID" value="MBE6272250.1"/>
    <property type="molecule type" value="Genomic_DNA"/>
</dbReference>
<accession>A0A9D5P322</accession>
<evidence type="ECO:0000313" key="3">
    <source>
        <dbReference type="Proteomes" id="UP000806522"/>
    </source>
</evidence>
<evidence type="ECO:0008006" key="4">
    <source>
        <dbReference type="Google" id="ProtNLM"/>
    </source>
</evidence>
<dbReference type="PROSITE" id="PS51257">
    <property type="entry name" value="PROKAR_LIPOPROTEIN"/>
    <property type="match status" value="1"/>
</dbReference>
<sequence>MRILKLLPLLFGMMLMTACDNNDDEWELSEIEGLQGHWALERVGYFGNPLEFKRGQIVYLFTSDNKMIVNATIDNPPLFKQGIHNYNYKLGTEKITIDGIEFGFRLDGHQMTIVEPGASYDAGGIFDFVKVKK</sequence>
<keyword evidence="1" id="KW-0732">Signal</keyword>
<name>A0A9D5P322_XYLRU</name>
<comment type="caution">
    <text evidence="2">The sequence shown here is derived from an EMBL/GenBank/DDBJ whole genome shotgun (WGS) entry which is preliminary data.</text>
</comment>
<protein>
    <recommendedName>
        <fullName evidence="4">Lipocalin-like domain-containing protein</fullName>
    </recommendedName>
</protein>
<gene>
    <name evidence="2" type="ORF">E7101_15110</name>
</gene>
<feature type="signal peptide" evidence="1">
    <location>
        <begin position="1"/>
        <end position="18"/>
    </location>
</feature>
<reference evidence="2" key="1">
    <citation type="submission" date="2019-04" db="EMBL/GenBank/DDBJ databases">
        <title>Evolution of Biomass-Degrading Anaerobic Consortia Revealed by Metagenomics.</title>
        <authorList>
            <person name="Peng X."/>
        </authorList>
    </citation>
    <scope>NUCLEOTIDE SEQUENCE</scope>
    <source>
        <strain evidence="2">SIG140</strain>
    </source>
</reference>
<proteinExistence type="predicted"/>
<dbReference type="AlphaFoldDB" id="A0A9D5P322"/>
<feature type="chain" id="PRO_5038847294" description="Lipocalin-like domain-containing protein" evidence="1">
    <location>
        <begin position="19"/>
        <end position="133"/>
    </location>
</feature>
<dbReference type="Proteomes" id="UP000806522">
    <property type="component" value="Unassembled WGS sequence"/>
</dbReference>